<dbReference type="InterPro" id="IPR017441">
    <property type="entry name" value="Protein_kinase_ATP_BS"/>
</dbReference>
<keyword evidence="6" id="KW-0472">Membrane</keyword>
<sequence>MGSGEMVGQSLGHYRITRLIGRGGMATVFLALDSYLNREVALKVFKARDDVQDTFLRRFEREAQIVAQLEHPNILTVYEYGRYNGMAYFAMPYLSAGSLRNYLRSQQPLSPPHALDLLAPILRALQYAHDRGLIHRDIKPDNMLFKADQSLVLSDFGLVKVLPDEGDGDAFSAFESHTNSIMGTPQYMSPEQIQGKAVPASDIYSMGIVLYELLTGHVPFVADTAIGVMTMHLYEQPDPLCQQHPDVSAALEAVVLRALEKDAGQRYQRPIDFLYALMQAIVRDKDGQGQTESAKGTAKEILSAAPKPVRSAGGMPKPAISPRLKQSQLSTAVLPATIARYSGAQPEARPASGRIVSGIFFLLLLALIPLMILWIWPLLTSGHSGPPIHPTPAIGTPSVNPQNIHPNNLWPIDKYGKQIPLHFTATRGGPVNYSL</sequence>
<dbReference type="GO" id="GO:0005524">
    <property type="term" value="F:ATP binding"/>
    <property type="evidence" value="ECO:0007669"/>
    <property type="project" value="UniProtKB-UniRule"/>
</dbReference>
<feature type="binding site" evidence="5">
    <location>
        <position position="43"/>
    </location>
    <ligand>
        <name>ATP</name>
        <dbReference type="ChEBI" id="CHEBI:30616"/>
    </ligand>
</feature>
<keyword evidence="3" id="KW-0418">Kinase</keyword>
<keyword evidence="9" id="KW-1185">Reference proteome</keyword>
<dbReference type="PROSITE" id="PS00108">
    <property type="entry name" value="PROTEIN_KINASE_ST"/>
    <property type="match status" value="1"/>
</dbReference>
<dbReference type="InterPro" id="IPR008271">
    <property type="entry name" value="Ser/Thr_kinase_AS"/>
</dbReference>
<keyword evidence="1" id="KW-0808">Transferase</keyword>
<evidence type="ECO:0000259" key="7">
    <source>
        <dbReference type="PROSITE" id="PS50011"/>
    </source>
</evidence>
<dbReference type="PROSITE" id="PS50011">
    <property type="entry name" value="PROTEIN_KINASE_DOM"/>
    <property type="match status" value="1"/>
</dbReference>
<evidence type="ECO:0000313" key="9">
    <source>
        <dbReference type="Proteomes" id="UP000287171"/>
    </source>
</evidence>
<dbReference type="AlphaFoldDB" id="A0A402B5X9"/>
<dbReference type="EMBL" id="BIFT01000001">
    <property type="protein sequence ID" value="GCE26739.1"/>
    <property type="molecule type" value="Genomic_DNA"/>
</dbReference>
<dbReference type="Gene3D" id="1.10.510.10">
    <property type="entry name" value="Transferase(Phosphotransferase) domain 1"/>
    <property type="match status" value="1"/>
</dbReference>
<dbReference type="CDD" id="cd14014">
    <property type="entry name" value="STKc_PknB_like"/>
    <property type="match status" value="1"/>
</dbReference>
<dbReference type="InterPro" id="IPR011009">
    <property type="entry name" value="Kinase-like_dom_sf"/>
</dbReference>
<dbReference type="Pfam" id="PF00069">
    <property type="entry name" value="Pkinase"/>
    <property type="match status" value="1"/>
</dbReference>
<evidence type="ECO:0000256" key="2">
    <source>
        <dbReference type="ARBA" id="ARBA00022741"/>
    </source>
</evidence>
<feature type="transmembrane region" description="Helical" evidence="6">
    <location>
        <begin position="355"/>
        <end position="376"/>
    </location>
</feature>
<keyword evidence="6" id="KW-0812">Transmembrane</keyword>
<dbReference type="GO" id="GO:0004674">
    <property type="term" value="F:protein serine/threonine kinase activity"/>
    <property type="evidence" value="ECO:0007669"/>
    <property type="project" value="TreeGrafter"/>
</dbReference>
<keyword evidence="2 5" id="KW-0547">Nucleotide-binding</keyword>
<name>A0A402B5X9_9CHLR</name>
<protein>
    <recommendedName>
        <fullName evidence="7">Protein kinase domain-containing protein</fullName>
    </recommendedName>
</protein>
<evidence type="ECO:0000256" key="5">
    <source>
        <dbReference type="PROSITE-ProRule" id="PRU10141"/>
    </source>
</evidence>
<keyword evidence="6" id="KW-1133">Transmembrane helix</keyword>
<dbReference type="PANTHER" id="PTHR43289">
    <property type="entry name" value="MITOGEN-ACTIVATED PROTEIN KINASE KINASE KINASE 20-RELATED"/>
    <property type="match status" value="1"/>
</dbReference>
<evidence type="ECO:0000256" key="3">
    <source>
        <dbReference type="ARBA" id="ARBA00022777"/>
    </source>
</evidence>
<dbReference type="Gene3D" id="3.30.200.20">
    <property type="entry name" value="Phosphorylase Kinase, domain 1"/>
    <property type="match status" value="1"/>
</dbReference>
<dbReference type="OrthoDB" id="9801841at2"/>
<comment type="caution">
    <text evidence="8">The sequence shown here is derived from an EMBL/GenBank/DDBJ whole genome shotgun (WGS) entry which is preliminary data.</text>
</comment>
<feature type="domain" description="Protein kinase" evidence="7">
    <location>
        <begin position="14"/>
        <end position="278"/>
    </location>
</feature>
<accession>A0A402B5X9</accession>
<evidence type="ECO:0000256" key="1">
    <source>
        <dbReference type="ARBA" id="ARBA00022679"/>
    </source>
</evidence>
<organism evidence="8 9">
    <name type="scientific">Dictyobacter alpinus</name>
    <dbReference type="NCBI Taxonomy" id="2014873"/>
    <lineage>
        <taxon>Bacteria</taxon>
        <taxon>Bacillati</taxon>
        <taxon>Chloroflexota</taxon>
        <taxon>Ktedonobacteria</taxon>
        <taxon>Ktedonobacterales</taxon>
        <taxon>Dictyobacteraceae</taxon>
        <taxon>Dictyobacter</taxon>
    </lineage>
</organism>
<reference evidence="9" key="1">
    <citation type="submission" date="2018-12" db="EMBL/GenBank/DDBJ databases">
        <title>Tengunoibacter tsumagoiensis gen. nov., sp. nov., Dictyobacter kobayashii sp. nov., D. alpinus sp. nov., and D. joshuensis sp. nov. and description of Dictyobacteraceae fam. nov. within the order Ktedonobacterales isolated from Tengu-no-mugimeshi.</title>
        <authorList>
            <person name="Wang C.M."/>
            <person name="Zheng Y."/>
            <person name="Sakai Y."/>
            <person name="Toyoda A."/>
            <person name="Minakuchi Y."/>
            <person name="Abe K."/>
            <person name="Yokota A."/>
            <person name="Yabe S."/>
        </authorList>
    </citation>
    <scope>NUCLEOTIDE SEQUENCE [LARGE SCALE GENOMIC DNA]</scope>
    <source>
        <strain evidence="9">Uno16</strain>
    </source>
</reference>
<gene>
    <name evidence="8" type="ORF">KDA_22230</name>
</gene>
<proteinExistence type="predicted"/>
<dbReference type="SMART" id="SM00220">
    <property type="entry name" value="S_TKc"/>
    <property type="match status" value="1"/>
</dbReference>
<dbReference type="Proteomes" id="UP000287171">
    <property type="component" value="Unassembled WGS sequence"/>
</dbReference>
<dbReference type="SUPFAM" id="SSF56112">
    <property type="entry name" value="Protein kinase-like (PK-like)"/>
    <property type="match status" value="1"/>
</dbReference>
<evidence type="ECO:0000256" key="4">
    <source>
        <dbReference type="ARBA" id="ARBA00022840"/>
    </source>
</evidence>
<dbReference type="InterPro" id="IPR000719">
    <property type="entry name" value="Prot_kinase_dom"/>
</dbReference>
<evidence type="ECO:0000313" key="8">
    <source>
        <dbReference type="EMBL" id="GCE26739.1"/>
    </source>
</evidence>
<dbReference type="PROSITE" id="PS00107">
    <property type="entry name" value="PROTEIN_KINASE_ATP"/>
    <property type="match status" value="1"/>
</dbReference>
<keyword evidence="4 5" id="KW-0067">ATP-binding</keyword>
<dbReference type="RefSeq" id="WP_126627156.1">
    <property type="nucleotide sequence ID" value="NZ_BIFT01000001.1"/>
</dbReference>
<dbReference type="PANTHER" id="PTHR43289:SF30">
    <property type="entry name" value="NON-SPECIFIC SERINE_THREONINE PROTEIN KINASE"/>
    <property type="match status" value="1"/>
</dbReference>
<evidence type="ECO:0000256" key="6">
    <source>
        <dbReference type="SAM" id="Phobius"/>
    </source>
</evidence>